<dbReference type="RefSeq" id="XP_018741267.1">
    <property type="nucleotide sequence ID" value="XM_018884626.1"/>
</dbReference>
<sequence>MDAACACPVCEQVGTVQWLAEACAYVCCACAAIVAEAPLDAPDAPGALPPSPARPYSSRRWPLAYDREHARAESDRRRHAEMRAMLQGACLRLGWEHAATGACALFERAHAALAPQRAHTRWGAWAAALAAACLYATLREAGYIVDVAAVAAATDQPLAAVAHACGELGREPRLPRVPVKDPGLYWRRYTEYLERHPPAALASLRRAIPWPDVRAGTEQLYRLCTRYQWASLDAQPFAYAMVMHAMEGALQRALPVRALADAAPPAMAWSGGDGWLLGPPRGSVASVLARYAELHKMLAQHVQSLPWVAARPVTKKERDRARHQAPGTPRSVSRAEVARYMGDAVQMAAQAPEPASRPSWTHLYGRAEPPRPAAPGAPGPSMAARLGLAAPQIDALSEAQVDACLFEPDELSTYLRTPDEQARWARLKGWDGAPAVRAGPPDAPAPKRPRLALDKAHLTRPLDLAQQTDGAADWDELG</sequence>
<dbReference type="STRING" id="1230383.M5EQJ8"/>
<dbReference type="KEGG" id="msym:MSY001_2760"/>
<reference evidence="2" key="1">
    <citation type="journal article" date="2017" name="Nucleic Acids Res.">
        <title>Proteogenomics produces comprehensive and highly accurate protein-coding gene annotation in a complete genome assembly of Malassezia sympodialis.</title>
        <authorList>
            <person name="Zhu Y."/>
            <person name="Engstroem P.G."/>
            <person name="Tellgren-Roth C."/>
            <person name="Baudo C.D."/>
            <person name="Kennell J.C."/>
            <person name="Sun S."/>
            <person name="Billmyre R.B."/>
            <person name="Schroeder M.S."/>
            <person name="Andersson A."/>
            <person name="Holm T."/>
            <person name="Sigurgeirsson B."/>
            <person name="Wu G."/>
            <person name="Sankaranarayanan S.R."/>
            <person name="Siddharthan R."/>
            <person name="Sanyal K."/>
            <person name="Lundeberg J."/>
            <person name="Nystedt B."/>
            <person name="Boekhout T."/>
            <person name="Dawson T.L. Jr."/>
            <person name="Heitman J."/>
            <person name="Scheynius A."/>
            <person name="Lehtioe J."/>
        </authorList>
    </citation>
    <scope>NUCLEOTIDE SEQUENCE [LARGE SCALE GENOMIC DNA]</scope>
    <source>
        <strain evidence="2">ATCC 42132</strain>
    </source>
</reference>
<dbReference type="OrthoDB" id="3352433at2759"/>
<accession>M5EQJ8</accession>
<evidence type="ECO:0000313" key="1">
    <source>
        <dbReference type="EMBL" id="SHO79970.1"/>
    </source>
</evidence>
<evidence type="ECO:0000313" key="2">
    <source>
        <dbReference type="Proteomes" id="UP000186303"/>
    </source>
</evidence>
<dbReference type="AlphaFoldDB" id="M5EQJ8"/>
<keyword evidence="2" id="KW-1185">Reference proteome</keyword>
<organism evidence="1 2">
    <name type="scientific">Malassezia sympodialis (strain ATCC 42132)</name>
    <name type="common">Atopic eczema-associated yeast</name>
    <dbReference type="NCBI Taxonomy" id="1230383"/>
    <lineage>
        <taxon>Eukaryota</taxon>
        <taxon>Fungi</taxon>
        <taxon>Dikarya</taxon>
        <taxon>Basidiomycota</taxon>
        <taxon>Ustilaginomycotina</taxon>
        <taxon>Malasseziomycetes</taxon>
        <taxon>Malasseziales</taxon>
        <taxon>Malasseziaceae</taxon>
        <taxon>Malassezia</taxon>
    </lineage>
</organism>
<name>M5EQJ8_MALS4</name>
<gene>
    <name evidence="1" type="ORF">MSYG_4325</name>
</gene>
<protein>
    <submittedName>
        <fullName evidence="1">Uncharacterized protein</fullName>
    </submittedName>
</protein>
<dbReference type="HOGENOM" id="CLU_571163_0_0_1"/>
<dbReference type="EMBL" id="LT671828">
    <property type="protein sequence ID" value="SHO79970.1"/>
    <property type="molecule type" value="Genomic_DNA"/>
</dbReference>
<dbReference type="VEuPathDB" id="FungiDB:MSYG_4325"/>
<proteinExistence type="predicted"/>
<dbReference type="Proteomes" id="UP000186303">
    <property type="component" value="Chromosome 8"/>
</dbReference>